<reference evidence="2 3" key="1">
    <citation type="submission" date="2019-03" db="EMBL/GenBank/DDBJ databases">
        <title>Three New Species of Nocardioides, Nocardioides euryhalodurans sp. nov., Nocardioides seonyuensis sp. nov. and Nocardioides eburneoflavus sp. nov. Iolated from Soil.</title>
        <authorList>
            <person name="Roh S.G."/>
            <person name="Lee C."/>
            <person name="Kim M.-K."/>
            <person name="Kim S.B."/>
        </authorList>
    </citation>
    <scope>NUCLEOTIDE SEQUENCE [LARGE SCALE GENOMIC DNA]</scope>
    <source>
        <strain evidence="2 3">MMS17-SY207-3</strain>
    </source>
</reference>
<sequence length="242" mass="26190">MAPRAMGEAGTIVTRRGIRRAGVAVLALGLLVTLALVITNLSLARHLGRIDGAFEGLGERPAAAPGETILLVGTRPGDDSDVPWLPGEQSIEALMIVEIEAHGREVRVETLPADPTVESAVVASSPNASVAAVEAWSGRRVDHLMALDWGTFAELADANGLDRSYRYGSSAAVQHDYVRDVLKETLHVELRRKPLALYRQLRTTASGLAIDDEWTIAELDWLLISLRNLRSRDIDFSTARPG</sequence>
<organism evidence="2 3">
    <name type="scientific">Nocardioides seonyuensis</name>
    <dbReference type="NCBI Taxonomy" id="2518371"/>
    <lineage>
        <taxon>Bacteria</taxon>
        <taxon>Bacillati</taxon>
        <taxon>Actinomycetota</taxon>
        <taxon>Actinomycetes</taxon>
        <taxon>Propionibacteriales</taxon>
        <taxon>Nocardioidaceae</taxon>
        <taxon>Nocardioides</taxon>
    </lineage>
</organism>
<keyword evidence="1" id="KW-1133">Transmembrane helix</keyword>
<protein>
    <recommendedName>
        <fullName evidence="4">LytR family transcriptional regulator</fullName>
    </recommendedName>
</protein>
<dbReference type="AlphaFoldDB" id="A0A4V1BM00"/>
<feature type="transmembrane region" description="Helical" evidence="1">
    <location>
        <begin position="21"/>
        <end position="43"/>
    </location>
</feature>
<keyword evidence="1" id="KW-0472">Membrane</keyword>
<evidence type="ECO:0000256" key="1">
    <source>
        <dbReference type="SAM" id="Phobius"/>
    </source>
</evidence>
<accession>A0A4V1BM00</accession>
<evidence type="ECO:0008006" key="4">
    <source>
        <dbReference type="Google" id="ProtNLM"/>
    </source>
</evidence>
<dbReference type="Proteomes" id="UP000294853">
    <property type="component" value="Chromosome"/>
</dbReference>
<name>A0A4V1BM00_9ACTN</name>
<gene>
    <name evidence="2" type="ORF">EXE58_03610</name>
</gene>
<dbReference type="EMBL" id="CP038436">
    <property type="protein sequence ID" value="QBX54642.1"/>
    <property type="molecule type" value="Genomic_DNA"/>
</dbReference>
<evidence type="ECO:0000313" key="3">
    <source>
        <dbReference type="Proteomes" id="UP000294853"/>
    </source>
</evidence>
<proteinExistence type="predicted"/>
<dbReference type="RefSeq" id="WP_135266614.1">
    <property type="nucleotide sequence ID" value="NZ_CP038436.1"/>
</dbReference>
<dbReference type="KEGG" id="nsn:EXE58_03610"/>
<keyword evidence="3" id="KW-1185">Reference proteome</keyword>
<evidence type="ECO:0000313" key="2">
    <source>
        <dbReference type="EMBL" id="QBX54642.1"/>
    </source>
</evidence>
<dbReference type="OrthoDB" id="3784155at2"/>
<keyword evidence="1" id="KW-0812">Transmembrane</keyword>